<evidence type="ECO:0000313" key="2">
    <source>
        <dbReference type="Proteomes" id="UP000304953"/>
    </source>
</evidence>
<reference evidence="1" key="1">
    <citation type="submission" date="2019-04" db="EMBL/GenBank/DDBJ databases">
        <title>Microbes associate with the intestines of laboratory mice.</title>
        <authorList>
            <person name="Navarre W."/>
            <person name="Wong E."/>
            <person name="Huang K."/>
            <person name="Tropini C."/>
            <person name="Ng K."/>
            <person name="Yu B."/>
        </authorList>
    </citation>
    <scope>NUCLEOTIDE SEQUENCE</scope>
    <source>
        <strain evidence="1">NM01_1-7b</strain>
    </source>
</reference>
<accession>A0AC61RQA6</accession>
<sequence>MKTDARVRFTRKIIQETFLDLLKDKPISKITVKEICDKAKINRGTFYKHYQDCYDLLEKIETEGIQEFEKMLATIEATGAHAAVIAILNTLRSKSQLIQSIITPMSEQQFIQKLSECCLLYIGQWLGSMPESSCPIAKKNASFAFLAGGCSSIIQWWLQNGMQEPPEEIADYIITFSEQITKGLSN</sequence>
<dbReference type="EMBL" id="SRYA01000064">
    <property type="protein sequence ID" value="TGY91257.1"/>
    <property type="molecule type" value="Genomic_DNA"/>
</dbReference>
<proteinExistence type="predicted"/>
<organism evidence="1 2">
    <name type="scientific">Petralouisia muris</name>
    <dbReference type="NCBI Taxonomy" id="3032872"/>
    <lineage>
        <taxon>Bacteria</taxon>
        <taxon>Bacillati</taxon>
        <taxon>Bacillota</taxon>
        <taxon>Clostridia</taxon>
        <taxon>Lachnospirales</taxon>
        <taxon>Lachnospiraceae</taxon>
        <taxon>Petralouisia</taxon>
    </lineage>
</organism>
<gene>
    <name evidence="1" type="ORF">E5329_22100</name>
</gene>
<name>A0AC61RQA6_9FIRM</name>
<evidence type="ECO:0000313" key="1">
    <source>
        <dbReference type="EMBL" id="TGY91257.1"/>
    </source>
</evidence>
<protein>
    <submittedName>
        <fullName evidence="1">TetR/AcrR family transcriptional regulator</fullName>
    </submittedName>
</protein>
<dbReference type="Proteomes" id="UP000304953">
    <property type="component" value="Unassembled WGS sequence"/>
</dbReference>
<comment type="caution">
    <text evidence="1">The sequence shown here is derived from an EMBL/GenBank/DDBJ whole genome shotgun (WGS) entry which is preliminary data.</text>
</comment>
<keyword evidence="2" id="KW-1185">Reference proteome</keyword>